<dbReference type="AlphaFoldDB" id="A0A3E0TY03"/>
<dbReference type="Proteomes" id="UP000256899">
    <property type="component" value="Unassembled WGS sequence"/>
</dbReference>
<reference evidence="2" key="1">
    <citation type="submission" date="2018-08" db="EMBL/GenBank/DDBJ databases">
        <title>Thalassotalea euphylliae genome.</title>
        <authorList>
            <person name="Summers S."/>
            <person name="Rice S.A."/>
            <person name="Freckelton M.L."/>
            <person name="Nedved B.T."/>
            <person name="Hadfield M.G."/>
        </authorList>
    </citation>
    <scope>NUCLEOTIDE SEQUENCE [LARGE SCALE GENOMIC DNA]</scope>
    <source>
        <strain evidence="2">H3</strain>
    </source>
</reference>
<protein>
    <submittedName>
        <fullName evidence="1">DUF2855 family protein</fullName>
    </submittedName>
</protein>
<dbReference type="RefSeq" id="WP_116013497.1">
    <property type="nucleotide sequence ID" value="NZ_QUOT01000001.1"/>
</dbReference>
<dbReference type="InterPro" id="IPR021276">
    <property type="entry name" value="DUF2855"/>
</dbReference>
<proteinExistence type="predicted"/>
<evidence type="ECO:0000313" key="1">
    <source>
        <dbReference type="EMBL" id="REL29561.1"/>
    </source>
</evidence>
<accession>A0A3E0TY03</accession>
<comment type="caution">
    <text evidence="1">The sequence shown here is derived from an EMBL/GenBank/DDBJ whole genome shotgun (WGS) entry which is preliminary data.</text>
</comment>
<keyword evidence="2" id="KW-1185">Reference proteome</keyword>
<name>A0A3E0TY03_9GAMM</name>
<sequence length="371" mass="41024">MDTQQHQSVLEINKLNLAKTRVVSEPKLTLQSGQIRLAVDKFALTANNVTYGVAGELLGYWRFFPAGEEQEKWGRIPVMAFATVVESNNDEISVGERVFGFFPMTKSLVIQAGQITPFGFSDTARHRHQLSSVYANYERVAKNPFYNESTESYQLLVKGLYTTSWLIDDFMADHNFFGASQYVISSASSKTSMALAFASRQRANGKAVKLVGLTSSSRVEFVTSTGLYDEVISYDEIAKLDNRKASIFVDMAGSQTVLASVHNHFAENLVYSCSVGATHIGDLSTNTANNVSLPGAKPEMFFAPAQIKVKSKTIGGAQLTVQIAQSMNLFIEEIKQHIKVQEIMNFEQLNECYLSLLSGKADASIGFVYQY</sequence>
<evidence type="ECO:0000313" key="2">
    <source>
        <dbReference type="Proteomes" id="UP000256899"/>
    </source>
</evidence>
<dbReference type="EMBL" id="QUOT01000001">
    <property type="protein sequence ID" value="REL29561.1"/>
    <property type="molecule type" value="Genomic_DNA"/>
</dbReference>
<gene>
    <name evidence="1" type="ORF">DXX94_01835</name>
</gene>
<dbReference type="Pfam" id="PF11017">
    <property type="entry name" value="DUF2855"/>
    <property type="match status" value="1"/>
</dbReference>
<organism evidence="1 2">
    <name type="scientific">Thalassotalea euphylliae</name>
    <dbReference type="NCBI Taxonomy" id="1655234"/>
    <lineage>
        <taxon>Bacteria</taxon>
        <taxon>Pseudomonadati</taxon>
        <taxon>Pseudomonadota</taxon>
        <taxon>Gammaproteobacteria</taxon>
        <taxon>Alteromonadales</taxon>
        <taxon>Colwelliaceae</taxon>
        <taxon>Thalassotalea</taxon>
    </lineage>
</organism>